<dbReference type="Pfam" id="PF00383">
    <property type="entry name" value="dCMP_cyt_deam_1"/>
    <property type="match status" value="1"/>
</dbReference>
<dbReference type="OrthoDB" id="9795347at2"/>
<dbReference type="GO" id="GO:0055086">
    <property type="term" value="P:nucleobase-containing small molecule metabolic process"/>
    <property type="evidence" value="ECO:0007669"/>
    <property type="project" value="UniProtKB-ARBA"/>
</dbReference>
<dbReference type="InterPro" id="IPR050202">
    <property type="entry name" value="Cyt/Deoxycyt_deaminase"/>
</dbReference>
<dbReference type="NCBIfam" id="NF004064">
    <property type="entry name" value="PRK05578.1"/>
    <property type="match status" value="1"/>
</dbReference>
<dbReference type="GO" id="GO:0005829">
    <property type="term" value="C:cytosol"/>
    <property type="evidence" value="ECO:0007669"/>
    <property type="project" value="TreeGrafter"/>
</dbReference>
<dbReference type="InterPro" id="IPR016193">
    <property type="entry name" value="Cytidine_deaminase-like"/>
</dbReference>
<gene>
    <name evidence="3" type="ORF">EJV47_05440</name>
</gene>
<dbReference type="EMBL" id="RXOF01000002">
    <property type="protein sequence ID" value="RTQ52456.1"/>
    <property type="molecule type" value="Genomic_DNA"/>
</dbReference>
<keyword evidence="3" id="KW-0378">Hydrolase</keyword>
<dbReference type="AlphaFoldDB" id="A0A431U741"/>
<dbReference type="PANTHER" id="PTHR11644">
    <property type="entry name" value="CYTIDINE DEAMINASE"/>
    <property type="match status" value="1"/>
</dbReference>
<accession>A0A431U741</accession>
<keyword evidence="4" id="KW-1185">Reference proteome</keyword>
<evidence type="ECO:0000256" key="1">
    <source>
        <dbReference type="ARBA" id="ARBA00006576"/>
    </source>
</evidence>
<dbReference type="GO" id="GO:0072527">
    <property type="term" value="P:pyrimidine-containing compound metabolic process"/>
    <property type="evidence" value="ECO:0007669"/>
    <property type="project" value="UniProtKB-ARBA"/>
</dbReference>
<dbReference type="SUPFAM" id="SSF53927">
    <property type="entry name" value="Cytidine deaminase-like"/>
    <property type="match status" value="1"/>
</dbReference>
<dbReference type="RefSeq" id="WP_126692112.1">
    <property type="nucleotide sequence ID" value="NZ_RXOF01000002.1"/>
</dbReference>
<evidence type="ECO:0000313" key="4">
    <source>
        <dbReference type="Proteomes" id="UP000282184"/>
    </source>
</evidence>
<evidence type="ECO:0000313" key="3">
    <source>
        <dbReference type="EMBL" id="RTQ52456.1"/>
    </source>
</evidence>
<dbReference type="PROSITE" id="PS51747">
    <property type="entry name" value="CYT_DCMP_DEAMINASES_2"/>
    <property type="match status" value="1"/>
</dbReference>
<organism evidence="3 4">
    <name type="scientific">Hymenobacter gummosus</name>
    <dbReference type="NCBI Taxonomy" id="1776032"/>
    <lineage>
        <taxon>Bacteria</taxon>
        <taxon>Pseudomonadati</taxon>
        <taxon>Bacteroidota</taxon>
        <taxon>Cytophagia</taxon>
        <taxon>Cytophagales</taxon>
        <taxon>Hymenobacteraceae</taxon>
        <taxon>Hymenobacter</taxon>
    </lineage>
</organism>
<evidence type="ECO:0000259" key="2">
    <source>
        <dbReference type="PROSITE" id="PS51747"/>
    </source>
</evidence>
<dbReference type="InterPro" id="IPR002125">
    <property type="entry name" value="CMP_dCMP_dom"/>
</dbReference>
<dbReference type="Gene3D" id="3.40.140.10">
    <property type="entry name" value="Cytidine Deaminase, domain 2"/>
    <property type="match status" value="1"/>
</dbReference>
<protein>
    <submittedName>
        <fullName evidence="3">Cytidine deaminase</fullName>
        <ecNumber evidence="3">3.5.4.5</ecNumber>
    </submittedName>
</protein>
<reference evidence="3 4" key="1">
    <citation type="submission" date="2018-12" db="EMBL/GenBank/DDBJ databases">
        <title>Hymenobacter gummosus sp. nov., isolated from a spring.</title>
        <authorList>
            <person name="Nie L."/>
        </authorList>
    </citation>
    <scope>NUCLEOTIDE SEQUENCE [LARGE SCALE GENOMIC DNA]</scope>
    <source>
        <strain evidence="3 4">KCTC 52166</strain>
    </source>
</reference>
<dbReference type="EC" id="3.5.4.5" evidence="3"/>
<comment type="caution">
    <text evidence="3">The sequence shown here is derived from an EMBL/GenBank/DDBJ whole genome shotgun (WGS) entry which is preliminary data.</text>
</comment>
<dbReference type="GO" id="GO:0008270">
    <property type="term" value="F:zinc ion binding"/>
    <property type="evidence" value="ECO:0007669"/>
    <property type="project" value="TreeGrafter"/>
</dbReference>
<dbReference type="CDD" id="cd01283">
    <property type="entry name" value="cytidine_deaminase"/>
    <property type="match status" value="1"/>
</dbReference>
<proteinExistence type="inferred from homology"/>
<dbReference type="Proteomes" id="UP000282184">
    <property type="component" value="Unassembled WGS sequence"/>
</dbReference>
<dbReference type="GO" id="GO:0004126">
    <property type="term" value="F:cytidine deaminase activity"/>
    <property type="evidence" value="ECO:0007669"/>
    <property type="project" value="UniProtKB-EC"/>
</dbReference>
<feature type="domain" description="CMP/dCMP-type deaminase" evidence="2">
    <location>
        <begin position="21"/>
        <end position="157"/>
    </location>
</feature>
<dbReference type="PANTHER" id="PTHR11644:SF2">
    <property type="entry name" value="CYTIDINE DEAMINASE"/>
    <property type="match status" value="1"/>
</dbReference>
<name>A0A431U741_9BACT</name>
<comment type="similarity">
    <text evidence="1">Belongs to the cytidine and deoxycytidylate deaminase family.</text>
</comment>
<sequence>MAQTLNLTITADVLTPAELSADEARVWQAAQAATDYAYAPYSHFHVGAALLLDDDSIAWNTNQENAAYPSGLCAERTVLFGLNGQQPARAVKLMAVAARPQGGEFVAVTSCGACRQVMVEAESRQATPIPLLLPGPNGTIWRFRSLADLLPFQFMSDVLPARG</sequence>